<dbReference type="InterPro" id="IPR012001">
    <property type="entry name" value="Thiamin_PyroP_enz_TPP-bd_dom"/>
</dbReference>
<accession>A0A1M7KMV0</accession>
<dbReference type="Gene3D" id="3.40.50.1220">
    <property type="entry name" value="TPP-binding domain"/>
    <property type="match status" value="1"/>
</dbReference>
<dbReference type="InterPro" id="IPR012000">
    <property type="entry name" value="Thiamin_PyroP_enz_cen_dom"/>
</dbReference>
<evidence type="ECO:0000256" key="7">
    <source>
        <dbReference type="ARBA" id="ARBA00022723"/>
    </source>
</evidence>
<evidence type="ECO:0000256" key="8">
    <source>
        <dbReference type="ARBA" id="ARBA00022842"/>
    </source>
</evidence>
<evidence type="ECO:0000313" key="16">
    <source>
        <dbReference type="EMBL" id="SHM66723.1"/>
    </source>
</evidence>
<dbReference type="FunFam" id="3.40.50.1220:FF:000008">
    <property type="entry name" value="Acetolactate synthase"/>
    <property type="match status" value="1"/>
</dbReference>
<keyword evidence="17" id="KW-1185">Reference proteome</keyword>
<evidence type="ECO:0000256" key="5">
    <source>
        <dbReference type="ARBA" id="ARBA00022605"/>
    </source>
</evidence>
<name>A0A1M7KMV0_9FIRM</name>
<feature type="domain" description="Thiamine pyrophosphate enzyme TPP-binding" evidence="14">
    <location>
        <begin position="381"/>
        <end position="529"/>
    </location>
</feature>
<evidence type="ECO:0000259" key="15">
    <source>
        <dbReference type="Pfam" id="PF02776"/>
    </source>
</evidence>
<dbReference type="InterPro" id="IPR039368">
    <property type="entry name" value="AHAS_TPP"/>
</dbReference>
<keyword evidence="8 12" id="KW-0460">Magnesium</keyword>
<dbReference type="PROSITE" id="PS00187">
    <property type="entry name" value="TPP_ENZYMES"/>
    <property type="match status" value="1"/>
</dbReference>
<evidence type="ECO:0000256" key="9">
    <source>
        <dbReference type="ARBA" id="ARBA00023052"/>
    </source>
</evidence>
<evidence type="ECO:0000256" key="2">
    <source>
        <dbReference type="ARBA" id="ARBA00005025"/>
    </source>
</evidence>
<dbReference type="Pfam" id="PF02775">
    <property type="entry name" value="TPP_enzyme_C"/>
    <property type="match status" value="1"/>
</dbReference>
<dbReference type="GO" id="GO:0003984">
    <property type="term" value="F:acetolactate synthase activity"/>
    <property type="evidence" value="ECO:0007669"/>
    <property type="project" value="UniProtKB-EC"/>
</dbReference>
<dbReference type="OrthoDB" id="4494979at2"/>
<dbReference type="InterPro" id="IPR029035">
    <property type="entry name" value="DHS-like_NAD/FAD-binding_dom"/>
</dbReference>
<reference evidence="17" key="1">
    <citation type="submission" date="2016-11" db="EMBL/GenBank/DDBJ databases">
        <authorList>
            <person name="Varghese N."/>
            <person name="Submissions S."/>
        </authorList>
    </citation>
    <scope>NUCLEOTIDE SEQUENCE [LARGE SCALE GENOMIC DNA]</scope>
    <source>
        <strain evidence="17">DSM 18802</strain>
    </source>
</reference>
<dbReference type="NCBIfam" id="TIGR00118">
    <property type="entry name" value="acolac_lg"/>
    <property type="match status" value="1"/>
</dbReference>
<keyword evidence="7 12" id="KW-0479">Metal-binding</keyword>
<comment type="cofactor">
    <cofactor evidence="12">
        <name>thiamine diphosphate</name>
        <dbReference type="ChEBI" id="CHEBI:58937"/>
    </cofactor>
    <text evidence="12">Binds 1 thiamine pyrophosphate per subunit.</text>
</comment>
<dbReference type="SUPFAM" id="SSF52467">
    <property type="entry name" value="DHS-like NAD/FAD-binding domain"/>
    <property type="match status" value="1"/>
</dbReference>
<feature type="domain" description="Thiamine pyrophosphate enzyme central" evidence="13">
    <location>
        <begin position="195"/>
        <end position="328"/>
    </location>
</feature>
<dbReference type="PANTHER" id="PTHR18968">
    <property type="entry name" value="THIAMINE PYROPHOSPHATE ENZYMES"/>
    <property type="match status" value="1"/>
</dbReference>
<keyword evidence="6 12" id="KW-0808">Transferase</keyword>
<dbReference type="UniPathway" id="UPA00049">
    <property type="reaction ID" value="UER00059"/>
</dbReference>
<comment type="similarity">
    <text evidence="3 12">Belongs to the TPP enzyme family.</text>
</comment>
<dbReference type="Proteomes" id="UP000184375">
    <property type="component" value="Unassembled WGS sequence"/>
</dbReference>
<organism evidence="16 17">
    <name type="scientific">Caldanaerovirga acetigignens</name>
    <dbReference type="NCBI Taxonomy" id="447595"/>
    <lineage>
        <taxon>Bacteria</taxon>
        <taxon>Bacillati</taxon>
        <taxon>Bacillota</taxon>
        <taxon>Clostridia</taxon>
        <taxon>Thermosediminibacterales</taxon>
        <taxon>Thermosediminibacteraceae</taxon>
        <taxon>Caldanaerovirga</taxon>
    </lineage>
</organism>
<feature type="domain" description="Thiamine pyrophosphate enzyme N-terminal TPP-binding" evidence="15">
    <location>
        <begin position="4"/>
        <end position="118"/>
    </location>
</feature>
<comment type="pathway">
    <text evidence="1 12">Amino-acid biosynthesis; L-isoleucine biosynthesis; L-isoleucine from 2-oxobutanoate: step 1/4.</text>
</comment>
<dbReference type="GO" id="GO:0005948">
    <property type="term" value="C:acetolactate synthase complex"/>
    <property type="evidence" value="ECO:0007669"/>
    <property type="project" value="TreeGrafter"/>
</dbReference>
<dbReference type="UniPathway" id="UPA00047">
    <property type="reaction ID" value="UER00055"/>
</dbReference>
<dbReference type="RefSeq" id="WP_073257303.1">
    <property type="nucleotide sequence ID" value="NZ_FRCR01000009.1"/>
</dbReference>
<keyword evidence="9 12" id="KW-0786">Thiamine pyrophosphate</keyword>
<gene>
    <name evidence="16" type="ORF">SAMN05660826_01621</name>
</gene>
<dbReference type="EC" id="2.2.1.6" evidence="4 12"/>
<dbReference type="EMBL" id="FRCR01000009">
    <property type="protein sequence ID" value="SHM66723.1"/>
    <property type="molecule type" value="Genomic_DNA"/>
</dbReference>
<keyword evidence="5 12" id="KW-0028">Amino-acid biosynthesis</keyword>
<dbReference type="GO" id="GO:0000287">
    <property type="term" value="F:magnesium ion binding"/>
    <property type="evidence" value="ECO:0007669"/>
    <property type="project" value="UniProtKB-UniRule"/>
</dbReference>
<dbReference type="AlphaFoldDB" id="A0A1M7KMV0"/>
<dbReference type="PANTHER" id="PTHR18968:SF13">
    <property type="entry name" value="ACETOLACTATE SYNTHASE CATALYTIC SUBUNIT, MITOCHONDRIAL"/>
    <property type="match status" value="1"/>
</dbReference>
<evidence type="ECO:0000256" key="1">
    <source>
        <dbReference type="ARBA" id="ARBA00004974"/>
    </source>
</evidence>
<comment type="pathway">
    <text evidence="2 12">Amino-acid biosynthesis; L-valine biosynthesis; L-valine from pyruvate: step 1/4.</text>
</comment>
<proteinExistence type="inferred from homology"/>
<dbReference type="InterPro" id="IPR029061">
    <property type="entry name" value="THDP-binding"/>
</dbReference>
<dbReference type="InterPro" id="IPR000399">
    <property type="entry name" value="TPP-bd_CS"/>
</dbReference>
<dbReference type="FunFam" id="3.40.50.970:FF:000007">
    <property type="entry name" value="Acetolactate synthase"/>
    <property type="match status" value="1"/>
</dbReference>
<evidence type="ECO:0000256" key="3">
    <source>
        <dbReference type="ARBA" id="ARBA00007812"/>
    </source>
</evidence>
<sequence>MRITGAEALVKCLEEEKVEVVFGYPGGAVLEVYDALFYNKKIKHVLTRSEQAAAHAASGYARVSGKVGVCIATSGPGATNLVTGIATAYMDSIPIVAITGQVPLSQIGGDMFQEVDITGATAPFTKHNYLVKNASDIPRIVKEAFHIASTGRPGPVLIDLPKDVARDKIDFVYPREVFLKGYKPTLQGHPLQIIKAAEAINNAKRPVILAGGGVVSSGAYEELKILSETADIPVAVSLMGISSFPGEHSLFLGMAGTHGMPWANEALKKADLIVALGCRFNDRLTGGARGFDENAKIIHIDVDPAEIGKNVKVDIPIVGDIKNVLCELLKRIEKRSRKDWKEYLEGLKGKELVEGCSDISPLDIIGELYEQTKGDLIITTDVGAHQMWTARYYKFKYPRSFITSGGLGTMGYGLPAAIGAKIANPKKQVIHITGDGSFQMNFAELATLRENDLSVKIILFNNRGLGLVKELQDIHCGGRYSQVHFGFLPDFVKLSESYGIKALKVERKNALKKAISTMLQEEGSFLLECILTMEARVKSMLRKEEAYESYFGSIS</sequence>
<dbReference type="Pfam" id="PF00205">
    <property type="entry name" value="TPP_enzyme_M"/>
    <property type="match status" value="1"/>
</dbReference>
<evidence type="ECO:0000256" key="12">
    <source>
        <dbReference type="RuleBase" id="RU003591"/>
    </source>
</evidence>
<dbReference type="GO" id="GO:0050660">
    <property type="term" value="F:flavin adenine dinucleotide binding"/>
    <property type="evidence" value="ECO:0007669"/>
    <property type="project" value="InterPro"/>
</dbReference>
<evidence type="ECO:0000256" key="11">
    <source>
        <dbReference type="ARBA" id="ARBA00048670"/>
    </source>
</evidence>
<evidence type="ECO:0000259" key="14">
    <source>
        <dbReference type="Pfam" id="PF02775"/>
    </source>
</evidence>
<evidence type="ECO:0000256" key="6">
    <source>
        <dbReference type="ARBA" id="ARBA00022679"/>
    </source>
</evidence>
<dbReference type="InterPro" id="IPR012846">
    <property type="entry name" value="Acetolactate_synth_lsu"/>
</dbReference>
<protein>
    <recommendedName>
        <fullName evidence="4 12">Acetolactate synthase</fullName>
        <ecNumber evidence="4 12">2.2.1.6</ecNumber>
    </recommendedName>
</protein>
<evidence type="ECO:0000256" key="4">
    <source>
        <dbReference type="ARBA" id="ARBA00013145"/>
    </source>
</evidence>
<dbReference type="InterPro" id="IPR011766">
    <property type="entry name" value="TPP_enzyme_TPP-bd"/>
</dbReference>
<comment type="cofactor">
    <cofactor evidence="12">
        <name>Mg(2+)</name>
        <dbReference type="ChEBI" id="CHEBI:18420"/>
    </cofactor>
    <text evidence="12">Binds 1 Mg(2+) ion per subunit.</text>
</comment>
<dbReference type="CDD" id="cd02015">
    <property type="entry name" value="TPP_AHAS"/>
    <property type="match status" value="1"/>
</dbReference>
<dbReference type="SUPFAM" id="SSF52518">
    <property type="entry name" value="Thiamin diphosphate-binding fold (THDP-binding)"/>
    <property type="match status" value="2"/>
</dbReference>
<evidence type="ECO:0000313" key="17">
    <source>
        <dbReference type="Proteomes" id="UP000184375"/>
    </source>
</evidence>
<dbReference type="GO" id="GO:0009099">
    <property type="term" value="P:L-valine biosynthetic process"/>
    <property type="evidence" value="ECO:0007669"/>
    <property type="project" value="UniProtKB-UniPathway"/>
</dbReference>
<comment type="catalytic activity">
    <reaction evidence="11 12">
        <text>2 pyruvate + H(+) = (2S)-2-acetolactate + CO2</text>
        <dbReference type="Rhea" id="RHEA:25249"/>
        <dbReference type="ChEBI" id="CHEBI:15361"/>
        <dbReference type="ChEBI" id="CHEBI:15378"/>
        <dbReference type="ChEBI" id="CHEBI:16526"/>
        <dbReference type="ChEBI" id="CHEBI:58476"/>
        <dbReference type="EC" id="2.2.1.6"/>
    </reaction>
</comment>
<dbReference type="InterPro" id="IPR045229">
    <property type="entry name" value="TPP_enz"/>
</dbReference>
<dbReference type="CDD" id="cd07035">
    <property type="entry name" value="TPP_PYR_POX_like"/>
    <property type="match status" value="1"/>
</dbReference>
<dbReference type="Gene3D" id="3.40.50.970">
    <property type="match status" value="2"/>
</dbReference>
<dbReference type="GO" id="GO:0009097">
    <property type="term" value="P:isoleucine biosynthetic process"/>
    <property type="evidence" value="ECO:0007669"/>
    <property type="project" value="UniProtKB-UniPathway"/>
</dbReference>
<dbReference type="STRING" id="447595.SAMN05660826_01621"/>
<keyword evidence="10 12" id="KW-0100">Branched-chain amino acid biosynthesis</keyword>
<evidence type="ECO:0000259" key="13">
    <source>
        <dbReference type="Pfam" id="PF00205"/>
    </source>
</evidence>
<evidence type="ECO:0000256" key="10">
    <source>
        <dbReference type="ARBA" id="ARBA00023304"/>
    </source>
</evidence>
<dbReference type="GO" id="GO:0030976">
    <property type="term" value="F:thiamine pyrophosphate binding"/>
    <property type="evidence" value="ECO:0007669"/>
    <property type="project" value="UniProtKB-UniRule"/>
</dbReference>
<dbReference type="Pfam" id="PF02776">
    <property type="entry name" value="TPP_enzyme_N"/>
    <property type="match status" value="1"/>
</dbReference>